<dbReference type="EMBL" id="JAEDAJ010000004">
    <property type="protein sequence ID" value="MBK0331572.1"/>
    <property type="molecule type" value="Genomic_DNA"/>
</dbReference>
<dbReference type="Pfam" id="PF04030">
    <property type="entry name" value="ALO"/>
    <property type="match status" value="1"/>
</dbReference>
<evidence type="ECO:0000313" key="3">
    <source>
        <dbReference type="EMBL" id="MBK0331572.1"/>
    </source>
</evidence>
<protein>
    <submittedName>
        <fullName evidence="3">FAD-binding protein</fullName>
    </submittedName>
</protein>
<dbReference type="Gene3D" id="1.10.45.10">
    <property type="entry name" value="Vanillyl-alcohol Oxidase, Chain A, domain 4"/>
    <property type="match status" value="1"/>
</dbReference>
<keyword evidence="1" id="KW-0560">Oxidoreductase</keyword>
<evidence type="ECO:0000259" key="2">
    <source>
        <dbReference type="PROSITE" id="PS51387"/>
    </source>
</evidence>
<dbReference type="Pfam" id="PF01565">
    <property type="entry name" value="FAD_binding_4"/>
    <property type="match status" value="1"/>
</dbReference>
<evidence type="ECO:0000313" key="4">
    <source>
        <dbReference type="Proteomes" id="UP000612352"/>
    </source>
</evidence>
<name>A0ABS1BBN6_9MICO</name>
<dbReference type="Gene3D" id="3.30.43.10">
    <property type="entry name" value="Uridine Diphospho-n-acetylenolpyruvylglucosamine Reductase, domain 2"/>
    <property type="match status" value="1"/>
</dbReference>
<dbReference type="RefSeq" id="WP_200502201.1">
    <property type="nucleotide sequence ID" value="NZ_JAEDAJ010000004.1"/>
</dbReference>
<dbReference type="InterPro" id="IPR006094">
    <property type="entry name" value="Oxid_FAD_bind_N"/>
</dbReference>
<feature type="domain" description="FAD-binding PCMH-type" evidence="2">
    <location>
        <begin position="24"/>
        <end position="191"/>
    </location>
</feature>
<dbReference type="InterPro" id="IPR036318">
    <property type="entry name" value="FAD-bd_PCMH-like_sf"/>
</dbReference>
<accession>A0ABS1BBN6</accession>
<sequence>MSAQDHARTRPEDIAAGEIGGTWSHCHTFGAHELLLPSTVEQLQEVVAASRQVRALGTRHSFNDVADTPGTLVNLGGFPECFELDDEGGTVTVSGGSTYAMVARKLSSTRWALRNMGSLPHISVAGAASTGTHGSGITHPNLSNAVRAIEVVEADGTLRRFTREDPRFPGRVLSLGALGVVTAVTLDLVPDFEVRQDVWFGLPWSTLLEDLEEITAASYSVSVMPDWSSRDVAGKVWFKSRTEDGGPPLDPADHGARWAAVVEGKDPEGQNPNHTVQGGVPGPWWDRLPHFRPDAEPSRGNEIQTEYFVDRARGAEALDRLRAIAQGFADLVLVSELRTVAADALWLSPSHDRDSLAIHMTWRNDPAAVLKVLPLVEEALAPFDPRTHWGKWFTLDGELIRSQYPRLDDFRSLADGADPTGKFHNEFLRRTLGFGGPAVL</sequence>
<dbReference type="PROSITE" id="PS51387">
    <property type="entry name" value="FAD_PCMH"/>
    <property type="match status" value="1"/>
</dbReference>
<dbReference type="PANTHER" id="PTHR43762:SF1">
    <property type="entry name" value="D-ARABINONO-1,4-LACTONE OXIDASE"/>
    <property type="match status" value="1"/>
</dbReference>
<comment type="caution">
    <text evidence="3">The sequence shown here is derived from an EMBL/GenBank/DDBJ whole genome shotgun (WGS) entry which is preliminary data.</text>
</comment>
<dbReference type="InterPro" id="IPR016171">
    <property type="entry name" value="Vanillyl_alc_oxidase_C-sub2"/>
</dbReference>
<dbReference type="PANTHER" id="PTHR43762">
    <property type="entry name" value="L-GULONOLACTONE OXIDASE"/>
    <property type="match status" value="1"/>
</dbReference>
<dbReference type="InterPro" id="IPR007173">
    <property type="entry name" value="ALO_C"/>
</dbReference>
<dbReference type="Gene3D" id="3.30.70.2520">
    <property type="match status" value="1"/>
</dbReference>
<dbReference type="Proteomes" id="UP000612352">
    <property type="component" value="Unassembled WGS sequence"/>
</dbReference>
<dbReference type="Gene3D" id="3.30.70.2530">
    <property type="match status" value="1"/>
</dbReference>
<organism evidence="3 4">
    <name type="scientific">Brachybacterium halotolerans</name>
    <dbReference type="NCBI Taxonomy" id="2795215"/>
    <lineage>
        <taxon>Bacteria</taxon>
        <taxon>Bacillati</taxon>
        <taxon>Actinomycetota</taxon>
        <taxon>Actinomycetes</taxon>
        <taxon>Micrococcales</taxon>
        <taxon>Dermabacteraceae</taxon>
        <taxon>Brachybacterium</taxon>
    </lineage>
</organism>
<dbReference type="InterPro" id="IPR016166">
    <property type="entry name" value="FAD-bd_PCMH"/>
</dbReference>
<dbReference type="PIRSF" id="PIRSF000136">
    <property type="entry name" value="LGO_GLO"/>
    <property type="match status" value="1"/>
</dbReference>
<dbReference type="InterPro" id="IPR016169">
    <property type="entry name" value="FAD-bd_PCMH_sub2"/>
</dbReference>
<dbReference type="InterPro" id="IPR016167">
    <property type="entry name" value="FAD-bd_PCMH_sub1"/>
</dbReference>
<dbReference type="InterPro" id="IPR010031">
    <property type="entry name" value="FAD_lactone_oxidase-like"/>
</dbReference>
<gene>
    <name evidence="3" type="ORF">I8D64_09165</name>
</gene>
<dbReference type="SUPFAM" id="SSF56176">
    <property type="entry name" value="FAD-binding/transporter-associated domain-like"/>
    <property type="match status" value="1"/>
</dbReference>
<evidence type="ECO:0000256" key="1">
    <source>
        <dbReference type="ARBA" id="ARBA00023002"/>
    </source>
</evidence>
<dbReference type="Gene3D" id="3.30.465.10">
    <property type="match status" value="1"/>
</dbReference>
<proteinExistence type="predicted"/>
<reference evidence="3 4" key="1">
    <citation type="submission" date="2020-12" db="EMBL/GenBank/DDBJ databases">
        <title>Brachybacterium sp. MASK1Z-5, whole genome shotgun sequence.</title>
        <authorList>
            <person name="Tuo L."/>
        </authorList>
    </citation>
    <scope>NUCLEOTIDE SEQUENCE [LARGE SCALE GENOMIC DNA]</scope>
    <source>
        <strain evidence="3 4">MASK1Z-5</strain>
    </source>
</reference>
<keyword evidence="4" id="KW-1185">Reference proteome</keyword>